<dbReference type="Proteomes" id="UP000265520">
    <property type="component" value="Unassembled WGS sequence"/>
</dbReference>
<organism evidence="1 2">
    <name type="scientific">Trifolium medium</name>
    <dbReference type="NCBI Taxonomy" id="97028"/>
    <lineage>
        <taxon>Eukaryota</taxon>
        <taxon>Viridiplantae</taxon>
        <taxon>Streptophyta</taxon>
        <taxon>Embryophyta</taxon>
        <taxon>Tracheophyta</taxon>
        <taxon>Spermatophyta</taxon>
        <taxon>Magnoliopsida</taxon>
        <taxon>eudicotyledons</taxon>
        <taxon>Gunneridae</taxon>
        <taxon>Pentapetalae</taxon>
        <taxon>rosids</taxon>
        <taxon>fabids</taxon>
        <taxon>Fabales</taxon>
        <taxon>Fabaceae</taxon>
        <taxon>Papilionoideae</taxon>
        <taxon>50 kb inversion clade</taxon>
        <taxon>NPAAA clade</taxon>
        <taxon>Hologalegina</taxon>
        <taxon>IRL clade</taxon>
        <taxon>Trifolieae</taxon>
        <taxon>Trifolium</taxon>
    </lineage>
</organism>
<dbReference type="AlphaFoldDB" id="A0A392R8Y6"/>
<comment type="caution">
    <text evidence="1">The sequence shown here is derived from an EMBL/GenBank/DDBJ whole genome shotgun (WGS) entry which is preliminary data.</text>
</comment>
<protein>
    <submittedName>
        <fullName evidence="1">Uncharacterized protein</fullName>
    </submittedName>
</protein>
<reference evidence="1 2" key="1">
    <citation type="journal article" date="2018" name="Front. Plant Sci.">
        <title>Red Clover (Trifolium pratense) and Zigzag Clover (T. medium) - A Picture of Genomic Similarities and Differences.</title>
        <authorList>
            <person name="Dluhosova J."/>
            <person name="Istvanek J."/>
            <person name="Nedelnik J."/>
            <person name="Repkova J."/>
        </authorList>
    </citation>
    <scope>NUCLEOTIDE SEQUENCE [LARGE SCALE GENOMIC DNA]</scope>
    <source>
        <strain evidence="2">cv. 10/8</strain>
        <tissue evidence="1">Leaf</tissue>
    </source>
</reference>
<name>A0A392R8Y6_9FABA</name>
<keyword evidence="2" id="KW-1185">Reference proteome</keyword>
<sequence length="108" mass="11339">AAEARAQLATTKDLLKLKEEAVNAVKLNRDVAYLDGFDLAIAQAKVIYLDVDHSLLEQADAFKVIKYGKLVDQEVSGSGGASEVPGGGEVKIADGSPDIIVDVVNSVV</sequence>
<evidence type="ECO:0000313" key="2">
    <source>
        <dbReference type="Proteomes" id="UP000265520"/>
    </source>
</evidence>
<dbReference type="EMBL" id="LXQA010193705">
    <property type="protein sequence ID" value="MCI32240.1"/>
    <property type="molecule type" value="Genomic_DNA"/>
</dbReference>
<accession>A0A392R8Y6</accession>
<feature type="non-terminal residue" evidence="1">
    <location>
        <position position="1"/>
    </location>
</feature>
<evidence type="ECO:0000313" key="1">
    <source>
        <dbReference type="EMBL" id="MCI32240.1"/>
    </source>
</evidence>
<proteinExistence type="predicted"/>